<comment type="caution">
    <text evidence="2">The sequence shown here is derived from an EMBL/GenBank/DDBJ whole genome shotgun (WGS) entry which is preliminary data.</text>
</comment>
<evidence type="ECO:0000313" key="3">
    <source>
        <dbReference type="Proteomes" id="UP000664132"/>
    </source>
</evidence>
<dbReference type="EMBL" id="JAFJYH010000029">
    <property type="protein sequence ID" value="KAG4423801.1"/>
    <property type="molecule type" value="Genomic_DNA"/>
</dbReference>
<keyword evidence="3" id="KW-1185">Reference proteome</keyword>
<gene>
    <name evidence="2" type="ORF">IFR04_003097</name>
</gene>
<proteinExistence type="predicted"/>
<feature type="region of interest" description="Disordered" evidence="1">
    <location>
        <begin position="94"/>
        <end position="127"/>
    </location>
</feature>
<feature type="region of interest" description="Disordered" evidence="1">
    <location>
        <begin position="1"/>
        <end position="38"/>
    </location>
</feature>
<organism evidence="2 3">
    <name type="scientific">Cadophora malorum</name>
    <dbReference type="NCBI Taxonomy" id="108018"/>
    <lineage>
        <taxon>Eukaryota</taxon>
        <taxon>Fungi</taxon>
        <taxon>Dikarya</taxon>
        <taxon>Ascomycota</taxon>
        <taxon>Pezizomycotina</taxon>
        <taxon>Leotiomycetes</taxon>
        <taxon>Helotiales</taxon>
        <taxon>Ploettnerulaceae</taxon>
        <taxon>Cadophora</taxon>
    </lineage>
</organism>
<sequence>MAVFTSATLNWQTNSQTPKHDKRIRQTAHPRAPTSYRDFDVTVKPRSMASSDDGEVFEDCVETPSDLPRDMASLDDDEVFEDCIETPSNRPLNTTKTKCGSSCQASSPATDHKDGADSGSPQTPRERQIQQKFQAARIDYENKRYVACKEKCMDLLRQRNLPPLTRCLTLQLLASCSYYYGAKTALEQALKIASQLGDLDSHGELRKDVEELLEELEQYRPKRGEPHVYIKELEEEDR</sequence>
<evidence type="ECO:0000256" key="1">
    <source>
        <dbReference type="SAM" id="MobiDB-lite"/>
    </source>
</evidence>
<dbReference type="OrthoDB" id="3944318at2759"/>
<feature type="compositionally biased region" description="Polar residues" evidence="1">
    <location>
        <begin position="94"/>
        <end position="109"/>
    </location>
</feature>
<name>A0A8H8BTV1_9HELO</name>
<dbReference type="AlphaFoldDB" id="A0A8H8BTV1"/>
<dbReference type="Proteomes" id="UP000664132">
    <property type="component" value="Unassembled WGS sequence"/>
</dbReference>
<reference evidence="2" key="1">
    <citation type="submission" date="2021-02" db="EMBL/GenBank/DDBJ databases">
        <title>Genome sequence Cadophora malorum strain M34.</title>
        <authorList>
            <person name="Stefanovic E."/>
            <person name="Vu D."/>
            <person name="Scully C."/>
            <person name="Dijksterhuis J."/>
            <person name="Roader J."/>
            <person name="Houbraken J."/>
        </authorList>
    </citation>
    <scope>NUCLEOTIDE SEQUENCE</scope>
    <source>
        <strain evidence="2">M34</strain>
    </source>
</reference>
<accession>A0A8H8BTV1</accession>
<feature type="compositionally biased region" description="Polar residues" evidence="1">
    <location>
        <begin position="1"/>
        <end position="17"/>
    </location>
</feature>
<protein>
    <submittedName>
        <fullName evidence="2">Uncharacterized protein</fullName>
    </submittedName>
</protein>
<evidence type="ECO:0000313" key="2">
    <source>
        <dbReference type="EMBL" id="KAG4423801.1"/>
    </source>
</evidence>